<dbReference type="AlphaFoldDB" id="A0A2V3VXV8"/>
<organism evidence="1 2">
    <name type="scientific">Pseudogracilibacillus auburnensis</name>
    <dbReference type="NCBI Taxonomy" id="1494959"/>
    <lineage>
        <taxon>Bacteria</taxon>
        <taxon>Bacillati</taxon>
        <taxon>Bacillota</taxon>
        <taxon>Bacilli</taxon>
        <taxon>Bacillales</taxon>
        <taxon>Bacillaceae</taxon>
        <taxon>Pseudogracilibacillus</taxon>
    </lineage>
</organism>
<dbReference type="EMBL" id="QJJQ01000010">
    <property type="protein sequence ID" value="PXW85538.1"/>
    <property type="molecule type" value="Genomic_DNA"/>
</dbReference>
<dbReference type="RefSeq" id="WP_110396003.1">
    <property type="nucleotide sequence ID" value="NZ_JBHUHB010000001.1"/>
</dbReference>
<accession>A0A2V3VXV8</accession>
<dbReference type="Proteomes" id="UP000247978">
    <property type="component" value="Unassembled WGS sequence"/>
</dbReference>
<proteinExistence type="predicted"/>
<comment type="caution">
    <text evidence="1">The sequence shown here is derived from an EMBL/GenBank/DDBJ whole genome shotgun (WGS) entry which is preliminary data.</text>
</comment>
<evidence type="ECO:0000313" key="2">
    <source>
        <dbReference type="Proteomes" id="UP000247978"/>
    </source>
</evidence>
<name>A0A2V3VXV8_9BACI</name>
<keyword evidence="2" id="KW-1185">Reference proteome</keyword>
<dbReference type="Pfam" id="PF14005">
    <property type="entry name" value="YpjP"/>
    <property type="match status" value="1"/>
</dbReference>
<reference evidence="1 2" key="1">
    <citation type="submission" date="2018-05" db="EMBL/GenBank/DDBJ databases">
        <title>Genomic Encyclopedia of Type Strains, Phase IV (KMG-IV): sequencing the most valuable type-strain genomes for metagenomic binning, comparative biology and taxonomic classification.</title>
        <authorList>
            <person name="Goeker M."/>
        </authorList>
    </citation>
    <scope>NUCLEOTIDE SEQUENCE [LARGE SCALE GENOMIC DNA]</scope>
    <source>
        <strain evidence="1 2">DSM 28556</strain>
    </source>
</reference>
<dbReference type="InterPro" id="IPR025616">
    <property type="entry name" value="YpjP"/>
</dbReference>
<protein>
    <submittedName>
        <fullName evidence="1">YpjP-like protein</fullName>
    </submittedName>
</protein>
<sequence length="198" mass="22800">MKLWLRKVSVVLVAIMTLGIYIPSTDITSDAESKGATVSSEAAVTQTVLAQTEVANDSFDDAVYEEDQITELTKKAKEQALIKLGPRIASQVEDEFRAVILPKIEEELELMFAEAGEDKLAYYDITENPAKGYGERIFNVYDYEKKQVIAKFHVRRDHRPLEGHWFNFHYHLRTDGFETHHEIGDVYWDKNMPPKWMS</sequence>
<gene>
    <name evidence="1" type="ORF">DFR56_11037</name>
</gene>
<dbReference type="OrthoDB" id="2435352at2"/>
<evidence type="ECO:0000313" key="1">
    <source>
        <dbReference type="EMBL" id="PXW85538.1"/>
    </source>
</evidence>